<feature type="transmembrane region" description="Helical" evidence="9">
    <location>
        <begin position="305"/>
        <end position="328"/>
    </location>
</feature>
<feature type="transmembrane region" description="Helical" evidence="9">
    <location>
        <begin position="41"/>
        <end position="58"/>
    </location>
</feature>
<feature type="transmembrane region" description="Helical" evidence="9">
    <location>
        <begin position="458"/>
        <end position="479"/>
    </location>
</feature>
<dbReference type="AlphaFoldDB" id="A0A7H1K1A8"/>
<dbReference type="InterPro" id="IPR003945">
    <property type="entry name" value="NU5C-like"/>
</dbReference>
<sequence>MFSVFLVLVLCFIKINCFVCWDFSILTLDMGVSLVFDRLSFYFLSTVALVFSSVLMYSHGYMLASLSRRGFLMLMWGFGFSMILLVFGSSMFWVMVGWDGLGMFSYFLILFNKNWLGIKSSFITFFTNRFGDMLILLSLWFFMSFYSSMYLSPVESFGFVFLLIMGVISKSAQFPFSFWLPEAMAAPTPVSSLVHSSTLVTAGVYVLCRFYPFFMDFTFMCLKVLSSLTILVGAISAFAEMDLKKVVAYSTMSHISLMVFFISIGSIDSAMIHMMMHAFFKSMLFMAAGAVIYSSNSAQDFRISFVPDASAKFIFVFPCFCMCGIPFFSGGCSKELLLAVMLNYVSDMFIMLLFLLAAGTSAAYSVRMCKLLCSPDSSNFFSYKVFPFLNALWSSFLTNVFSSSFLTGALLQNKMYEPLLLTGSLKLLMLFSVIMMITLGISIYFMTGGNGELFSTSFMSMPALLYIVKFGSFLLMKHYKVTNNFMDVWVKKISDYSEWTVSAMLSTMIGPVKLLFFTAAFMAIL</sequence>
<dbReference type="GO" id="GO:0015990">
    <property type="term" value="P:electron transport coupled proton transport"/>
    <property type="evidence" value="ECO:0007669"/>
    <property type="project" value="TreeGrafter"/>
</dbReference>
<comment type="catalytic activity">
    <reaction evidence="8">
        <text>a ubiquinone + NADH + 5 H(+)(in) = a ubiquinol + NAD(+) + 4 H(+)(out)</text>
        <dbReference type="Rhea" id="RHEA:29091"/>
        <dbReference type="Rhea" id="RHEA-COMP:9565"/>
        <dbReference type="Rhea" id="RHEA-COMP:9566"/>
        <dbReference type="ChEBI" id="CHEBI:15378"/>
        <dbReference type="ChEBI" id="CHEBI:16389"/>
        <dbReference type="ChEBI" id="CHEBI:17976"/>
        <dbReference type="ChEBI" id="CHEBI:57540"/>
        <dbReference type="ChEBI" id="CHEBI:57945"/>
        <dbReference type="EC" id="7.1.1.2"/>
    </reaction>
</comment>
<feature type="transmembrane region" description="Helical" evidence="9">
    <location>
        <begin position="348"/>
        <end position="366"/>
    </location>
</feature>
<feature type="transmembrane region" description="Helical" evidence="9">
    <location>
        <begin position="246"/>
        <end position="264"/>
    </location>
</feature>
<protein>
    <recommendedName>
        <fullName evidence="3">NADH:ubiquinone reductase (H(+)-translocating)</fullName>
        <ecNumber evidence="3">7.1.1.2</ecNumber>
    </recommendedName>
    <alternativeName>
        <fullName evidence="7">NADH dehydrogenase subunit 5</fullName>
    </alternativeName>
</protein>
<dbReference type="InterPro" id="IPR001750">
    <property type="entry name" value="ND/Mrp_TM"/>
</dbReference>
<organism evidence="11">
    <name type="scientific">Pedicinus badii</name>
    <dbReference type="NCBI Taxonomy" id="430776"/>
    <lineage>
        <taxon>Eukaryota</taxon>
        <taxon>Metazoa</taxon>
        <taxon>Ecdysozoa</taxon>
        <taxon>Arthropoda</taxon>
        <taxon>Hexapoda</taxon>
        <taxon>Insecta</taxon>
        <taxon>Pterygota</taxon>
        <taxon>Neoptera</taxon>
        <taxon>Paraneoptera</taxon>
        <taxon>Psocodea</taxon>
        <taxon>Troctomorpha</taxon>
        <taxon>Phthiraptera</taxon>
        <taxon>Anoplura</taxon>
        <taxon>Pedicinidae</taxon>
        <taxon>Pedicinus</taxon>
    </lineage>
</organism>
<dbReference type="EMBL" id="MT721730">
    <property type="protein sequence ID" value="QNT17924.1"/>
    <property type="molecule type" value="Genomic_DNA"/>
</dbReference>
<dbReference type="GO" id="GO:0042773">
    <property type="term" value="P:ATP synthesis coupled electron transport"/>
    <property type="evidence" value="ECO:0007669"/>
    <property type="project" value="InterPro"/>
</dbReference>
<feature type="transmembrane region" description="Helical" evidence="9">
    <location>
        <begin position="270"/>
        <end position="293"/>
    </location>
</feature>
<keyword evidence="5 9" id="KW-1133">Transmembrane helix</keyword>
<keyword evidence="4 9" id="KW-0812">Transmembrane</keyword>
<feature type="transmembrane region" description="Helical" evidence="9">
    <location>
        <begin position="157"/>
        <end position="180"/>
    </location>
</feature>
<evidence type="ECO:0000256" key="6">
    <source>
        <dbReference type="ARBA" id="ARBA00023136"/>
    </source>
</evidence>
<comment type="subcellular location">
    <subcellularLocation>
        <location evidence="2">Membrane</location>
        <topology evidence="2">Multi-pass membrane protein</topology>
    </subcellularLocation>
</comment>
<dbReference type="PANTHER" id="PTHR42829">
    <property type="entry name" value="NADH-UBIQUINONE OXIDOREDUCTASE CHAIN 5"/>
    <property type="match status" value="1"/>
</dbReference>
<feature type="transmembrane region" description="Helical" evidence="9">
    <location>
        <begin position="192"/>
        <end position="211"/>
    </location>
</feature>
<feature type="transmembrane region" description="Helical" evidence="9">
    <location>
        <begin position="70"/>
        <end position="87"/>
    </location>
</feature>
<feature type="transmembrane region" description="Helical" evidence="9">
    <location>
        <begin position="499"/>
        <end position="524"/>
    </location>
</feature>
<dbReference type="PANTHER" id="PTHR42829:SF2">
    <property type="entry name" value="NADH-UBIQUINONE OXIDOREDUCTASE CHAIN 5"/>
    <property type="match status" value="1"/>
</dbReference>
<evidence type="ECO:0000256" key="8">
    <source>
        <dbReference type="ARBA" id="ARBA00049551"/>
    </source>
</evidence>
<dbReference type="GO" id="GO:0008137">
    <property type="term" value="F:NADH dehydrogenase (ubiquinone) activity"/>
    <property type="evidence" value="ECO:0007669"/>
    <property type="project" value="UniProtKB-EC"/>
</dbReference>
<dbReference type="EC" id="7.1.1.2" evidence="3"/>
<gene>
    <name evidence="11" type="primary">nad5</name>
</gene>
<evidence type="ECO:0000256" key="9">
    <source>
        <dbReference type="SAM" id="Phobius"/>
    </source>
</evidence>
<keyword evidence="6 9" id="KW-0472">Membrane</keyword>
<geneLocation type="mitochondrion" evidence="11"/>
<feature type="transmembrane region" description="Helical" evidence="9">
    <location>
        <begin position="217"/>
        <end position="239"/>
    </location>
</feature>
<comment type="function">
    <text evidence="1">Core subunit of the mitochondrial membrane respiratory chain NADH dehydrogenase (Complex I) that is believed to belong to the minimal assembly required for catalysis. Complex I functions in the transfer of electrons from NADH to the respiratory chain. The immediate electron acceptor for the enzyme is believed to be ubiquinone.</text>
</comment>
<dbReference type="Pfam" id="PF00361">
    <property type="entry name" value="Proton_antipo_M"/>
    <property type="match status" value="1"/>
</dbReference>
<feature type="transmembrane region" description="Helical" evidence="9">
    <location>
        <begin position="387"/>
        <end position="407"/>
    </location>
</feature>
<keyword evidence="11" id="KW-0496">Mitochondrion</keyword>
<dbReference type="GO" id="GO:0003954">
    <property type="term" value="F:NADH dehydrogenase activity"/>
    <property type="evidence" value="ECO:0007669"/>
    <property type="project" value="TreeGrafter"/>
</dbReference>
<feature type="transmembrane region" description="Helical" evidence="9">
    <location>
        <begin position="93"/>
        <end position="112"/>
    </location>
</feature>
<dbReference type="GO" id="GO:0016020">
    <property type="term" value="C:membrane"/>
    <property type="evidence" value="ECO:0007669"/>
    <property type="project" value="UniProtKB-SubCell"/>
</dbReference>
<evidence type="ECO:0000313" key="11">
    <source>
        <dbReference type="EMBL" id="QNT17924.1"/>
    </source>
</evidence>
<dbReference type="PRINTS" id="PR01434">
    <property type="entry name" value="NADHDHGNASE5"/>
</dbReference>
<evidence type="ECO:0000256" key="7">
    <source>
        <dbReference type="ARBA" id="ARBA00031027"/>
    </source>
</evidence>
<reference evidence="11" key="1">
    <citation type="submission" date="2020-06" db="EMBL/GenBank/DDBJ databases">
        <title>Mitochondrial karyotypes evolved in opposite directions between closely related macaque louse Pedicinus obtusus and colobus louse Pedicinus badii.</title>
        <authorList>
            <person name="Dong Y."/>
            <person name="Fu Y."/>
            <person name="Wang W."/>
            <person name="Nie Y."/>
            <person name="Liu G."/>
            <person name="Shao R."/>
        </authorList>
    </citation>
    <scope>NUCLEOTIDE SEQUENCE</scope>
</reference>
<evidence type="ECO:0000259" key="10">
    <source>
        <dbReference type="Pfam" id="PF00361"/>
    </source>
</evidence>
<feature type="transmembrane region" description="Helical" evidence="9">
    <location>
        <begin position="133"/>
        <end position="151"/>
    </location>
</feature>
<proteinExistence type="predicted"/>
<evidence type="ECO:0000256" key="5">
    <source>
        <dbReference type="ARBA" id="ARBA00022989"/>
    </source>
</evidence>
<feature type="domain" description="NADH:quinone oxidoreductase/Mrp antiporter transmembrane" evidence="10">
    <location>
        <begin position="91"/>
        <end position="354"/>
    </location>
</feature>
<evidence type="ECO:0000256" key="2">
    <source>
        <dbReference type="ARBA" id="ARBA00004141"/>
    </source>
</evidence>
<evidence type="ECO:0000256" key="1">
    <source>
        <dbReference type="ARBA" id="ARBA00003257"/>
    </source>
</evidence>
<feature type="transmembrane region" description="Helical" evidence="9">
    <location>
        <begin position="427"/>
        <end position="446"/>
    </location>
</feature>
<evidence type="ECO:0000256" key="4">
    <source>
        <dbReference type="ARBA" id="ARBA00022692"/>
    </source>
</evidence>
<name>A0A7H1K1A8_9NEOP</name>
<evidence type="ECO:0000256" key="3">
    <source>
        <dbReference type="ARBA" id="ARBA00012944"/>
    </source>
</evidence>
<accession>A0A7H1K1A8</accession>